<sequence>MPQEATVIRIGDTYIEIKSLVDLHKHWPEVSARVNKAIEEGEVEDQNLCKIIEWLVILGDKTLFQSQ</sequence>
<dbReference type="RefSeq" id="WP_155191860.1">
    <property type="nucleotide sequence ID" value="NZ_BAAAEA010000001.1"/>
</dbReference>
<keyword evidence="2" id="KW-1185">Reference proteome</keyword>
<comment type="caution">
    <text evidence="1">The sequence shown here is derived from an EMBL/GenBank/DDBJ whole genome shotgun (WGS) entry which is preliminary data.</text>
</comment>
<name>A0ABY1NCV3_9HYPH</name>
<proteinExistence type="predicted"/>
<accession>A0ABY1NCV3</accession>
<protein>
    <submittedName>
        <fullName evidence="1">Uncharacterized protein</fullName>
    </submittedName>
</protein>
<evidence type="ECO:0000313" key="1">
    <source>
        <dbReference type="EMBL" id="SMP06346.1"/>
    </source>
</evidence>
<reference evidence="1 2" key="1">
    <citation type="submission" date="2017-05" db="EMBL/GenBank/DDBJ databases">
        <authorList>
            <person name="Varghese N."/>
            <person name="Submissions S."/>
        </authorList>
    </citation>
    <scope>NUCLEOTIDE SEQUENCE [LARGE SCALE GENOMIC DNA]</scope>
    <source>
        <strain evidence="1 2">DSM 15949</strain>
    </source>
</reference>
<evidence type="ECO:0000313" key="2">
    <source>
        <dbReference type="Proteomes" id="UP001157914"/>
    </source>
</evidence>
<gene>
    <name evidence="1" type="ORF">SAMN06265374_0780</name>
</gene>
<organism evidence="1 2">
    <name type="scientific">Roseibium denhamense</name>
    <dbReference type="NCBI Taxonomy" id="76305"/>
    <lineage>
        <taxon>Bacteria</taxon>
        <taxon>Pseudomonadati</taxon>
        <taxon>Pseudomonadota</taxon>
        <taxon>Alphaproteobacteria</taxon>
        <taxon>Hyphomicrobiales</taxon>
        <taxon>Stappiaceae</taxon>
        <taxon>Roseibium</taxon>
    </lineage>
</organism>
<dbReference type="Proteomes" id="UP001157914">
    <property type="component" value="Unassembled WGS sequence"/>
</dbReference>
<dbReference type="EMBL" id="FXTT01000001">
    <property type="protein sequence ID" value="SMP06346.1"/>
    <property type="molecule type" value="Genomic_DNA"/>
</dbReference>